<comment type="similarity">
    <text evidence="1">Belongs to the UPF0111 family.</text>
</comment>
<accession>A0ABY7TXL3</accession>
<name>A0ABY7TXL3_9SPHN</name>
<dbReference type="CDD" id="cd04666">
    <property type="entry name" value="NUDIX_DIPP2_like_Nudt4"/>
    <property type="match status" value="1"/>
</dbReference>
<dbReference type="PANTHER" id="PTHR37298:SF1">
    <property type="entry name" value="UPF0111 PROTEIN YKAA"/>
    <property type="match status" value="1"/>
</dbReference>
<evidence type="ECO:0000313" key="3">
    <source>
        <dbReference type="EMBL" id="WCT78005.1"/>
    </source>
</evidence>
<dbReference type="Gene3D" id="1.20.58.220">
    <property type="entry name" value="Phosphate transport system protein phou homolog 2, domain 2"/>
    <property type="match status" value="1"/>
</dbReference>
<evidence type="ECO:0000256" key="1">
    <source>
        <dbReference type="ARBA" id="ARBA00008591"/>
    </source>
</evidence>
<evidence type="ECO:0000259" key="2">
    <source>
        <dbReference type="PROSITE" id="PS51462"/>
    </source>
</evidence>
<sequence>MTRIVTIRQIASLPYRRVGDSPDSPVEVLMVTSRGTGRWVLPKGNAMKGLAAHAAAAQEAYEEAGLEGAVCPTPLGDYRYRKQLKSGASLLVDVRVFPLAVTTELDEWPEAGQRTRQWFALATAADLVDEPELRALMVRFRPSDFADSSGKPIVGRSLALMRETVRMFHWFQALLPKQGNFFALFEAHVATLTAGSDALARLLQGGSGMNQHIREIVEREEEADNITRDVLTTVRKTFLTPFDRSAITSLIGSMDDSIDQMQQTAGAVSLYEVTEFEQEMRDMAAIIVDCSRLLAEAMPLLRDIHGNAARLHELTGRIVEMEGHSDEIHAKGLKKTFKLYGKADPLTFFIQREIYIHLEKVVDRFEDVANEIDGLVIDHA</sequence>
<feature type="domain" description="Nudix hydrolase" evidence="2">
    <location>
        <begin position="5"/>
        <end position="141"/>
    </location>
</feature>
<dbReference type="PROSITE" id="PS51462">
    <property type="entry name" value="NUDIX"/>
    <property type="match status" value="1"/>
</dbReference>
<proteinExistence type="inferred from homology"/>
<dbReference type="Pfam" id="PF01865">
    <property type="entry name" value="PhoU_div"/>
    <property type="match status" value="1"/>
</dbReference>
<keyword evidence="4" id="KW-1185">Reference proteome</keyword>
<dbReference type="InterPro" id="IPR018445">
    <property type="entry name" value="Put_Phosphate_transp_reg"/>
</dbReference>
<evidence type="ECO:0000313" key="4">
    <source>
        <dbReference type="Proteomes" id="UP001218231"/>
    </source>
</evidence>
<dbReference type="EMBL" id="CP117417">
    <property type="protein sequence ID" value="WCT78005.1"/>
    <property type="molecule type" value="Genomic_DNA"/>
</dbReference>
<dbReference type="Gene3D" id="3.90.79.10">
    <property type="entry name" value="Nucleoside Triphosphate Pyrophosphohydrolase"/>
    <property type="match status" value="1"/>
</dbReference>
<dbReference type="PANTHER" id="PTHR37298">
    <property type="entry name" value="UPF0111 PROTEIN YKAA"/>
    <property type="match status" value="1"/>
</dbReference>
<dbReference type="InterPro" id="IPR000086">
    <property type="entry name" value="NUDIX_hydrolase_dom"/>
</dbReference>
<dbReference type="SUPFAM" id="SSF55811">
    <property type="entry name" value="Nudix"/>
    <property type="match status" value="1"/>
</dbReference>
<dbReference type="Proteomes" id="UP001218231">
    <property type="component" value="Chromosome"/>
</dbReference>
<dbReference type="RefSeq" id="WP_273618353.1">
    <property type="nucleotide sequence ID" value="NZ_CP103868.1"/>
</dbReference>
<dbReference type="InterPro" id="IPR038078">
    <property type="entry name" value="PhoU-like_sf"/>
</dbReference>
<gene>
    <name evidence="3" type="ORF">PQ457_03245</name>
</gene>
<dbReference type="InterPro" id="IPR047198">
    <property type="entry name" value="DDP-like_NUDIX"/>
</dbReference>
<protein>
    <submittedName>
        <fullName evidence="3">DUF47 family protein</fullName>
    </submittedName>
</protein>
<organism evidence="3 4">
    <name type="scientific">Novosphingobium humi</name>
    <dbReference type="NCBI Taxonomy" id="2282397"/>
    <lineage>
        <taxon>Bacteria</taxon>
        <taxon>Pseudomonadati</taxon>
        <taxon>Pseudomonadota</taxon>
        <taxon>Alphaproteobacteria</taxon>
        <taxon>Sphingomonadales</taxon>
        <taxon>Sphingomonadaceae</taxon>
        <taxon>Novosphingobium</taxon>
    </lineage>
</organism>
<dbReference type="InterPro" id="IPR015797">
    <property type="entry name" value="NUDIX_hydrolase-like_dom_sf"/>
</dbReference>
<reference evidence="3 4" key="1">
    <citation type="submission" date="2023-02" db="EMBL/GenBank/DDBJ databases">
        <title>Genome sequence of Novosphingobium humi KACC 19094.</title>
        <authorList>
            <person name="Kim S."/>
            <person name="Heo J."/>
            <person name="Kwon S.-W."/>
        </authorList>
    </citation>
    <scope>NUCLEOTIDE SEQUENCE [LARGE SCALE GENOMIC DNA]</scope>
    <source>
        <strain evidence="3 4">KACC 19094</strain>
    </source>
</reference>
<dbReference type="InterPro" id="IPR052912">
    <property type="entry name" value="UPF0111_domain"/>
</dbReference>